<name>A0A2P2MZD4_RHIMU</name>
<proteinExistence type="predicted"/>
<evidence type="ECO:0000313" key="1">
    <source>
        <dbReference type="EMBL" id="MBX35575.1"/>
    </source>
</evidence>
<dbReference type="AlphaFoldDB" id="A0A2P2MZD4"/>
<accession>A0A2P2MZD4</accession>
<sequence>MSGILQSYFMLLCTWCFEQIIMNQLCSSNSHNWQLLFFYFCVNFLHFKCMVG</sequence>
<reference evidence="1" key="1">
    <citation type="submission" date="2018-02" db="EMBL/GenBank/DDBJ databases">
        <title>Rhizophora mucronata_Transcriptome.</title>
        <authorList>
            <person name="Meera S.P."/>
            <person name="Sreeshan A."/>
            <person name="Augustine A."/>
        </authorList>
    </citation>
    <scope>NUCLEOTIDE SEQUENCE</scope>
    <source>
        <tissue evidence="1">Leaf</tissue>
    </source>
</reference>
<organism evidence="1">
    <name type="scientific">Rhizophora mucronata</name>
    <name type="common">Asiatic mangrove</name>
    <dbReference type="NCBI Taxonomy" id="61149"/>
    <lineage>
        <taxon>Eukaryota</taxon>
        <taxon>Viridiplantae</taxon>
        <taxon>Streptophyta</taxon>
        <taxon>Embryophyta</taxon>
        <taxon>Tracheophyta</taxon>
        <taxon>Spermatophyta</taxon>
        <taxon>Magnoliopsida</taxon>
        <taxon>eudicotyledons</taxon>
        <taxon>Gunneridae</taxon>
        <taxon>Pentapetalae</taxon>
        <taxon>rosids</taxon>
        <taxon>fabids</taxon>
        <taxon>Malpighiales</taxon>
        <taxon>Rhizophoraceae</taxon>
        <taxon>Rhizophora</taxon>
    </lineage>
</organism>
<dbReference type="EMBL" id="GGEC01055091">
    <property type="protein sequence ID" value="MBX35575.1"/>
    <property type="molecule type" value="Transcribed_RNA"/>
</dbReference>
<protein>
    <submittedName>
        <fullName evidence="1">Uncharacterized protein</fullName>
    </submittedName>
</protein>